<dbReference type="EMBL" id="KQ085896">
    <property type="protein sequence ID" value="KLO18251.1"/>
    <property type="molecule type" value="Genomic_DNA"/>
</dbReference>
<organism evidence="2 3">
    <name type="scientific">Schizopora paradoxa</name>
    <dbReference type="NCBI Taxonomy" id="27342"/>
    <lineage>
        <taxon>Eukaryota</taxon>
        <taxon>Fungi</taxon>
        <taxon>Dikarya</taxon>
        <taxon>Basidiomycota</taxon>
        <taxon>Agaricomycotina</taxon>
        <taxon>Agaricomycetes</taxon>
        <taxon>Hymenochaetales</taxon>
        <taxon>Schizoporaceae</taxon>
        <taxon>Schizopora</taxon>
    </lineage>
</organism>
<keyword evidence="3" id="KW-1185">Reference proteome</keyword>
<dbReference type="Pfam" id="PF00646">
    <property type="entry name" value="F-box"/>
    <property type="match status" value="1"/>
</dbReference>
<dbReference type="SUPFAM" id="SSF81383">
    <property type="entry name" value="F-box domain"/>
    <property type="match status" value="1"/>
</dbReference>
<evidence type="ECO:0000313" key="3">
    <source>
        <dbReference type="Proteomes" id="UP000053477"/>
    </source>
</evidence>
<dbReference type="SUPFAM" id="SSF50978">
    <property type="entry name" value="WD40 repeat-like"/>
    <property type="match status" value="1"/>
</dbReference>
<dbReference type="InterPro" id="IPR001810">
    <property type="entry name" value="F-box_dom"/>
</dbReference>
<accession>A0A0H2SMC6</accession>
<dbReference type="InterPro" id="IPR036322">
    <property type="entry name" value="WD40_repeat_dom_sf"/>
</dbReference>
<evidence type="ECO:0000313" key="2">
    <source>
        <dbReference type="EMBL" id="KLO18251.1"/>
    </source>
</evidence>
<dbReference type="OrthoDB" id="550575at2759"/>
<dbReference type="Proteomes" id="UP000053477">
    <property type="component" value="Unassembled WGS sequence"/>
</dbReference>
<dbReference type="Gene3D" id="1.20.1280.50">
    <property type="match status" value="1"/>
</dbReference>
<sequence length="625" mass="70990">MFDALPPELILRILSFLDIQSIHGCQLVSPIWNQFVKLNESAMYRAMAIQHNFVSNWHSSLEDVRTELPGPWMASVSTWKDLCQRFFMLDRNWHARGERAGPRERLYRSSRGVHRFKLEEKHRLVIATFPRGGLRVFCMDTDELLFELPNTYVKRSAHCEYDNGYLTFDRHGVMEVWKFAFAPESSAEAANESPADERQIKAYEDAVQSYPSPDGRGILRPHALLRPPRSCRAFRFVYPTLLVGSSSGQRAFLYDIPTGSLEETIPFPVQKTLHTVPNDDNLPIHYVEIGPQHIFICSRDDIVILARNHEKVPLDRRVLRFPSSEKSLVYKLPGLAKTRAYRIGLTNCQSTRGIGERALSPLVQTDSTSLVSFREAHHNFCAVHVSPTGKSFAAITWTGLLFLVRDFERVLPSADGSEPDKSLGDEDVTLAIDMQSPLTNLTFGEDGQVVVHSFTAFHIVLWPESAPSAPRTYPSSLTASPRSTLPPAFSDVRLFNLTDFTESNALPLITCLKVSRTAIWFDWSARALSDHKFQVWQEHRTSIEQVTRQQLGDSAYGWIPEGECGLDAGEREEDIREIYQQDVIDENDPDNDDDDDDAEDAVWMGRSAYAKRTLCRVDFSPRCFS</sequence>
<dbReference type="STRING" id="27342.A0A0H2SMC6"/>
<dbReference type="InParanoid" id="A0A0H2SMC6"/>
<protein>
    <recommendedName>
        <fullName evidence="1">F-box domain-containing protein</fullName>
    </recommendedName>
</protein>
<reference evidence="2 3" key="1">
    <citation type="submission" date="2015-04" db="EMBL/GenBank/DDBJ databases">
        <title>Complete genome sequence of Schizopora paradoxa KUC8140, a cosmopolitan wood degrader in East Asia.</title>
        <authorList>
            <consortium name="DOE Joint Genome Institute"/>
            <person name="Min B."/>
            <person name="Park H."/>
            <person name="Jang Y."/>
            <person name="Kim J.-J."/>
            <person name="Kim K.H."/>
            <person name="Pangilinan J."/>
            <person name="Lipzen A."/>
            <person name="Riley R."/>
            <person name="Grigoriev I.V."/>
            <person name="Spatafora J.W."/>
            <person name="Choi I.-G."/>
        </authorList>
    </citation>
    <scope>NUCLEOTIDE SEQUENCE [LARGE SCALE GENOMIC DNA]</scope>
    <source>
        <strain evidence="2 3">KUC8140</strain>
    </source>
</reference>
<gene>
    <name evidence="2" type="ORF">SCHPADRAFT_925245</name>
</gene>
<feature type="domain" description="F-box" evidence="1">
    <location>
        <begin position="1"/>
        <end position="47"/>
    </location>
</feature>
<proteinExistence type="predicted"/>
<dbReference type="InterPro" id="IPR036047">
    <property type="entry name" value="F-box-like_dom_sf"/>
</dbReference>
<evidence type="ECO:0000259" key="1">
    <source>
        <dbReference type="PROSITE" id="PS50181"/>
    </source>
</evidence>
<dbReference type="AlphaFoldDB" id="A0A0H2SMC6"/>
<name>A0A0H2SMC6_9AGAM</name>
<dbReference type="PROSITE" id="PS50181">
    <property type="entry name" value="FBOX"/>
    <property type="match status" value="1"/>
</dbReference>